<dbReference type="PROSITE" id="PS51202">
    <property type="entry name" value="RCK_C"/>
    <property type="match status" value="1"/>
</dbReference>
<gene>
    <name evidence="9" type="ORF">SAMN04515672_2176</name>
</gene>
<dbReference type="SUPFAM" id="SSF116726">
    <property type="entry name" value="TrkA C-terminal domain-like"/>
    <property type="match status" value="1"/>
</dbReference>
<dbReference type="InterPro" id="IPR006036">
    <property type="entry name" value="K_uptake_TrkA"/>
</dbReference>
<evidence type="ECO:0000256" key="3">
    <source>
        <dbReference type="ARBA" id="ARBA00022538"/>
    </source>
</evidence>
<dbReference type="AlphaFoldDB" id="A0A1G8YIL3"/>
<evidence type="ECO:0000259" key="7">
    <source>
        <dbReference type="PROSITE" id="PS51201"/>
    </source>
</evidence>
<keyword evidence="4" id="KW-0630">Potassium</keyword>
<comment type="function">
    <text evidence="1">Part of a potassium transport system.</text>
</comment>
<evidence type="ECO:0000259" key="8">
    <source>
        <dbReference type="PROSITE" id="PS51202"/>
    </source>
</evidence>
<keyword evidence="6" id="KW-0406">Ion transport</keyword>
<evidence type="ECO:0000313" key="10">
    <source>
        <dbReference type="Proteomes" id="UP000198882"/>
    </source>
</evidence>
<dbReference type="InterPro" id="IPR050721">
    <property type="entry name" value="Trk_Ktr_HKT_K-transport"/>
</dbReference>
<keyword evidence="3" id="KW-0633">Potassium transport</keyword>
<dbReference type="PRINTS" id="PR00335">
    <property type="entry name" value="KUPTAKETRKA"/>
</dbReference>
<dbReference type="PANTHER" id="PTHR43833:SF5">
    <property type="entry name" value="TRK SYSTEM POTASSIUM UPTAKE PROTEIN TRKA"/>
    <property type="match status" value="1"/>
</dbReference>
<keyword evidence="5" id="KW-0520">NAD</keyword>
<keyword evidence="2" id="KW-0813">Transport</keyword>
<dbReference type="Proteomes" id="UP000198882">
    <property type="component" value="Unassembled WGS sequence"/>
</dbReference>
<evidence type="ECO:0000256" key="4">
    <source>
        <dbReference type="ARBA" id="ARBA00022958"/>
    </source>
</evidence>
<dbReference type="InterPro" id="IPR006037">
    <property type="entry name" value="RCK_C"/>
</dbReference>
<dbReference type="InterPro" id="IPR036721">
    <property type="entry name" value="RCK_C_sf"/>
</dbReference>
<evidence type="ECO:0000256" key="5">
    <source>
        <dbReference type="ARBA" id="ARBA00023027"/>
    </source>
</evidence>
<feature type="domain" description="RCK N-terminal" evidence="7">
    <location>
        <begin position="32"/>
        <end position="148"/>
    </location>
</feature>
<dbReference type="InterPro" id="IPR003148">
    <property type="entry name" value="RCK_N"/>
</dbReference>
<evidence type="ECO:0000256" key="2">
    <source>
        <dbReference type="ARBA" id="ARBA00022448"/>
    </source>
</evidence>
<reference evidence="10" key="1">
    <citation type="submission" date="2016-10" db="EMBL/GenBank/DDBJ databases">
        <authorList>
            <person name="Varghese N."/>
            <person name="Submissions S."/>
        </authorList>
    </citation>
    <scope>NUCLEOTIDE SEQUENCE [LARGE SCALE GENOMIC DNA]</scope>
    <source>
        <strain evidence="10">B4,CECT 8067,JCM 17497</strain>
    </source>
</reference>
<dbReference type="PANTHER" id="PTHR43833">
    <property type="entry name" value="POTASSIUM CHANNEL PROTEIN 2-RELATED-RELATED"/>
    <property type="match status" value="1"/>
</dbReference>
<dbReference type="SUPFAM" id="SSF51735">
    <property type="entry name" value="NAD(P)-binding Rossmann-fold domains"/>
    <property type="match status" value="1"/>
</dbReference>
<proteinExistence type="predicted"/>
<evidence type="ECO:0000256" key="1">
    <source>
        <dbReference type="ARBA" id="ARBA00003660"/>
    </source>
</evidence>
<dbReference type="STRING" id="1095776.SAMN04515672_2176"/>
<dbReference type="Gene3D" id="3.30.70.1450">
    <property type="entry name" value="Regulator of K+ conductance, C-terminal domain"/>
    <property type="match status" value="1"/>
</dbReference>
<sequence>MTKTFARFSTLFDWLAWYIGASLLPGGSVPQCMRFVIIGAGRVGLRTARVLREEGHEVSVIERDEAMIRRARNQEFTVVEGDGSREDVLEEAGIADADALGALTGDLNVNFTACMIANHYGCRTIMRIDEAYREGIYRKYADEVDEVIYPERLGAIGAKNALLGGTIRAIADIAPHLQVVELTITNGAPVNGYTISELQLPANATVLAFGKRDQDLGLPDEDLSLEDGDRLVVLADYGVLSEVRQLLVGESEAQAAANTGSDATSGTGGVN</sequence>
<protein>
    <submittedName>
        <fullName evidence="9">Trk system potassium uptake protein TrkA</fullName>
    </submittedName>
</protein>
<evidence type="ECO:0000256" key="6">
    <source>
        <dbReference type="ARBA" id="ARBA00023065"/>
    </source>
</evidence>
<keyword evidence="10" id="KW-1185">Reference proteome</keyword>
<dbReference type="Pfam" id="PF02080">
    <property type="entry name" value="TrkA_C"/>
    <property type="match status" value="1"/>
</dbReference>
<dbReference type="InterPro" id="IPR036291">
    <property type="entry name" value="NAD(P)-bd_dom_sf"/>
</dbReference>
<dbReference type="EMBL" id="FNFE01000002">
    <property type="protein sequence ID" value="SDK02543.1"/>
    <property type="molecule type" value="Genomic_DNA"/>
</dbReference>
<dbReference type="Gene3D" id="3.40.50.720">
    <property type="entry name" value="NAD(P)-binding Rossmann-like Domain"/>
    <property type="match status" value="1"/>
</dbReference>
<evidence type="ECO:0000313" key="9">
    <source>
        <dbReference type="EMBL" id="SDK02543.1"/>
    </source>
</evidence>
<dbReference type="PROSITE" id="PS51201">
    <property type="entry name" value="RCK_N"/>
    <property type="match status" value="1"/>
</dbReference>
<name>A0A1G8YIL3_9EURY</name>
<accession>A0A1G8YIL3</accession>
<dbReference type="GO" id="GO:0005886">
    <property type="term" value="C:plasma membrane"/>
    <property type="evidence" value="ECO:0007669"/>
    <property type="project" value="InterPro"/>
</dbReference>
<dbReference type="GO" id="GO:0015079">
    <property type="term" value="F:potassium ion transmembrane transporter activity"/>
    <property type="evidence" value="ECO:0007669"/>
    <property type="project" value="InterPro"/>
</dbReference>
<dbReference type="Pfam" id="PF02254">
    <property type="entry name" value="TrkA_N"/>
    <property type="match status" value="1"/>
</dbReference>
<organism evidence="9 10">
    <name type="scientific">Natronorubrum texcoconense</name>
    <dbReference type="NCBI Taxonomy" id="1095776"/>
    <lineage>
        <taxon>Archaea</taxon>
        <taxon>Methanobacteriati</taxon>
        <taxon>Methanobacteriota</taxon>
        <taxon>Stenosarchaea group</taxon>
        <taxon>Halobacteria</taxon>
        <taxon>Halobacteriales</taxon>
        <taxon>Natrialbaceae</taxon>
        <taxon>Natronorubrum</taxon>
    </lineage>
</organism>
<feature type="domain" description="RCK C-terminal" evidence="8">
    <location>
        <begin position="167"/>
        <end position="249"/>
    </location>
</feature>